<evidence type="ECO:0000313" key="1">
    <source>
        <dbReference type="EMBL" id="KAJ0100597.1"/>
    </source>
</evidence>
<reference evidence="2" key="1">
    <citation type="journal article" date="2023" name="G3 (Bethesda)">
        <title>Genome assembly and association tests identify interacting loci associated with vigor, precocity, and sex in interspecific pistachio rootstocks.</title>
        <authorList>
            <person name="Palmer W."/>
            <person name="Jacygrad E."/>
            <person name="Sagayaradj S."/>
            <person name="Cavanaugh K."/>
            <person name="Han R."/>
            <person name="Bertier L."/>
            <person name="Beede B."/>
            <person name="Kafkas S."/>
            <person name="Golino D."/>
            <person name="Preece J."/>
            <person name="Michelmore R."/>
        </authorList>
    </citation>
    <scope>NUCLEOTIDE SEQUENCE [LARGE SCALE GENOMIC DNA]</scope>
</reference>
<name>A0ACC1BNZ0_9ROSI</name>
<gene>
    <name evidence="1" type="ORF">Patl1_21504</name>
</gene>
<organism evidence="1 2">
    <name type="scientific">Pistacia atlantica</name>
    <dbReference type="NCBI Taxonomy" id="434234"/>
    <lineage>
        <taxon>Eukaryota</taxon>
        <taxon>Viridiplantae</taxon>
        <taxon>Streptophyta</taxon>
        <taxon>Embryophyta</taxon>
        <taxon>Tracheophyta</taxon>
        <taxon>Spermatophyta</taxon>
        <taxon>Magnoliopsida</taxon>
        <taxon>eudicotyledons</taxon>
        <taxon>Gunneridae</taxon>
        <taxon>Pentapetalae</taxon>
        <taxon>rosids</taxon>
        <taxon>malvids</taxon>
        <taxon>Sapindales</taxon>
        <taxon>Anacardiaceae</taxon>
        <taxon>Pistacia</taxon>
    </lineage>
</organism>
<dbReference type="Proteomes" id="UP001164250">
    <property type="component" value="Chromosome 4"/>
</dbReference>
<sequence length="295" mass="32535">MWATLLNTLNIKIKIQTKNSQFVDNPNFTNPTAGHHPRRLQHPERPTSPAPHAEEHRSTGRPPPPYTTGAQTPQPPPLSTEAFNTTTNINRATTTPNRCNTLNGGPPHQVVLYRKSSTASAEGFDRIGTYMDEPRKKAGKSFVTIHLNFDADFSGAAARLLHHRQIPGVIGKLQIFLSCSFLRFPGDFHMAVFGAWPNKRFGRALFPDAAAENCIFPVPRSLFGAAAAEFWSSLELQQQICGSFRGVWLVVQGFVKQFGCFVQCVLQLQLQCCILLAIIHPALRFSAAIGAHANV</sequence>
<keyword evidence="2" id="KW-1185">Reference proteome</keyword>
<protein>
    <submittedName>
        <fullName evidence="1">Uncharacterized protein</fullName>
    </submittedName>
</protein>
<comment type="caution">
    <text evidence="1">The sequence shown here is derived from an EMBL/GenBank/DDBJ whole genome shotgun (WGS) entry which is preliminary data.</text>
</comment>
<evidence type="ECO:0000313" key="2">
    <source>
        <dbReference type="Proteomes" id="UP001164250"/>
    </source>
</evidence>
<proteinExistence type="predicted"/>
<accession>A0ACC1BNZ0</accession>
<dbReference type="EMBL" id="CM047900">
    <property type="protein sequence ID" value="KAJ0100597.1"/>
    <property type="molecule type" value="Genomic_DNA"/>
</dbReference>